<sequence length="108" mass="13240">MHLPYPKKIEDLYKMLDDIIEETIQQTTKLQRDVDGRKGRSYIGRPLFERKRFGEIGLYALCHVLLNFRAMNERLVGLHIQRMRDWLRMWFWTRTFRRIIVVRGVYIL</sequence>
<reference evidence="1" key="1">
    <citation type="submission" date="2018-05" db="EMBL/GenBank/DDBJ databases">
        <title>Draft genome of Mucuna pruriens seed.</title>
        <authorList>
            <person name="Nnadi N.E."/>
            <person name="Vos R."/>
            <person name="Hasami M.H."/>
            <person name="Devisetty U.K."/>
            <person name="Aguiy J.C."/>
        </authorList>
    </citation>
    <scope>NUCLEOTIDE SEQUENCE [LARGE SCALE GENOMIC DNA]</scope>
    <source>
        <strain evidence="1">JCA_2017</strain>
    </source>
</reference>
<evidence type="ECO:0000313" key="1">
    <source>
        <dbReference type="EMBL" id="RDY13121.1"/>
    </source>
</evidence>
<proteinExistence type="predicted"/>
<comment type="caution">
    <text evidence="1">The sequence shown here is derived from an EMBL/GenBank/DDBJ whole genome shotgun (WGS) entry which is preliminary data.</text>
</comment>
<protein>
    <submittedName>
        <fullName evidence="1">Uncharacterized protein</fullName>
    </submittedName>
</protein>
<feature type="non-terminal residue" evidence="1">
    <location>
        <position position="1"/>
    </location>
</feature>
<accession>A0A371IDJ3</accession>
<dbReference type="EMBL" id="QJKJ01000341">
    <property type="protein sequence ID" value="RDY13121.1"/>
    <property type="molecule type" value="Genomic_DNA"/>
</dbReference>
<name>A0A371IDJ3_MUCPR</name>
<evidence type="ECO:0000313" key="2">
    <source>
        <dbReference type="Proteomes" id="UP000257109"/>
    </source>
</evidence>
<organism evidence="1 2">
    <name type="scientific">Mucuna pruriens</name>
    <name type="common">Velvet bean</name>
    <name type="synonym">Dolichos pruriens</name>
    <dbReference type="NCBI Taxonomy" id="157652"/>
    <lineage>
        <taxon>Eukaryota</taxon>
        <taxon>Viridiplantae</taxon>
        <taxon>Streptophyta</taxon>
        <taxon>Embryophyta</taxon>
        <taxon>Tracheophyta</taxon>
        <taxon>Spermatophyta</taxon>
        <taxon>Magnoliopsida</taxon>
        <taxon>eudicotyledons</taxon>
        <taxon>Gunneridae</taxon>
        <taxon>Pentapetalae</taxon>
        <taxon>rosids</taxon>
        <taxon>fabids</taxon>
        <taxon>Fabales</taxon>
        <taxon>Fabaceae</taxon>
        <taxon>Papilionoideae</taxon>
        <taxon>50 kb inversion clade</taxon>
        <taxon>NPAAA clade</taxon>
        <taxon>indigoferoid/millettioid clade</taxon>
        <taxon>Phaseoleae</taxon>
        <taxon>Mucuna</taxon>
    </lineage>
</organism>
<dbReference type="AlphaFoldDB" id="A0A371IDJ3"/>
<dbReference type="Proteomes" id="UP000257109">
    <property type="component" value="Unassembled WGS sequence"/>
</dbReference>
<keyword evidence="2" id="KW-1185">Reference proteome</keyword>
<gene>
    <name evidence="1" type="ORF">CR513_02013</name>
</gene>